<dbReference type="Pfam" id="PF18760">
    <property type="entry name" value="ART-PolyVal"/>
    <property type="match status" value="1"/>
</dbReference>
<protein>
    <recommendedName>
        <fullName evidence="1">ART-PolyVal-like domain-containing protein</fullName>
    </recommendedName>
</protein>
<gene>
    <name evidence="2" type="ORF">SAMN04489711_1362</name>
</gene>
<organism evidence="2 3">
    <name type="scientific">Paracidovorax wautersii</name>
    <dbReference type="NCBI Taxonomy" id="1177982"/>
    <lineage>
        <taxon>Bacteria</taxon>
        <taxon>Pseudomonadati</taxon>
        <taxon>Pseudomonadota</taxon>
        <taxon>Betaproteobacteria</taxon>
        <taxon>Burkholderiales</taxon>
        <taxon>Comamonadaceae</taxon>
        <taxon>Paracidovorax</taxon>
    </lineage>
</organism>
<dbReference type="EMBL" id="FONX01000036">
    <property type="protein sequence ID" value="SFF33649.1"/>
    <property type="molecule type" value="Genomic_DNA"/>
</dbReference>
<keyword evidence="3" id="KW-1185">Reference proteome</keyword>
<accession>A0A1I2HUN8</accession>
<name>A0A1I2HUN8_9BURK</name>
<evidence type="ECO:0000259" key="1">
    <source>
        <dbReference type="Pfam" id="PF18760"/>
    </source>
</evidence>
<evidence type="ECO:0000313" key="3">
    <source>
        <dbReference type="Proteomes" id="UP000199119"/>
    </source>
</evidence>
<dbReference type="Proteomes" id="UP000199119">
    <property type="component" value="Unassembled WGS sequence"/>
</dbReference>
<evidence type="ECO:0000313" key="2">
    <source>
        <dbReference type="EMBL" id="SFF33649.1"/>
    </source>
</evidence>
<dbReference type="AlphaFoldDB" id="A0A1I2HUN8"/>
<dbReference type="STRING" id="1177982.SAMN04489711_1362"/>
<reference evidence="3" key="1">
    <citation type="submission" date="2016-10" db="EMBL/GenBank/DDBJ databases">
        <authorList>
            <person name="Varghese N."/>
            <person name="Submissions S."/>
        </authorList>
    </citation>
    <scope>NUCLEOTIDE SEQUENCE [LARGE SCALE GENOMIC DNA]</scope>
    <source>
        <strain evidence="3">DSM 27981</strain>
    </source>
</reference>
<sequence length="961" mass="106167">MGRSAPVNSSGEQKRFVSHLARVIASLPDRIRVMPAMQWVTWLRGNAAKFGIKSEEVQWTGLGEYLALRSQDKVSREDITHFLSLATVPLRTTDLLGPEWMRMDTGEATRDDAIARQWDAEGAPVVQGPSDLRFKKHVLPGGTNYRELLLSLPSPMQAYNHLVDRLRAKHGDGGLLHLPLTPEERFVLDQRMDQGENPVFVHAAHWDDRPNVLVHLRMDDRLDVEGKRVAMVLELQSDWGQQITKHGFSDQQRPWELFDPKNPEPVIERFATQDEAELAAQRAEAAGRFLDYANDRFRAPLGPFVGKTKAWVALGVKRALIDAVEGGYDRVAFISGAQAEAMFDVRKSVDLITYRKLSTDRYRVEAFKDGAWKLKRPSSSIDDIERHVGKGIAQMILAGEGVPNEDGSVSIHQNMMVGPQGLKPFYDEIVLQVASDVVRKLGGESLVAIDLDRSPLYQVTDDGVNFVVTGPDGTAERRVASLQTAEQVVKELGGGTTQWGFDITSALREKVLQGVAMFSHVEQLHEDEMQRATPQSVRDAIARLVRVSAEELHDNVGKLLITTSQDLLGEDDGDVLPTQTVAFQRWFDGSAVVDDDGAPLVVFHGTSASFSTFQPSEAGWYGSGMYFTDSAEVADEFAQNEDQGQQIMPVYLALKNPFYYDEPKFWSRDAGDEANFYLIRSLLDPEEAEVLIQQLREEDKPEAIRDQIQQVLQGLGHDGLIINSAVGTHREYVVFDPAAIKSAIGNVGTFNPDDPDITRSVAVVANSQPQAQAWHHHPTRTTVMLADRIPAGREQAVYLHEIVHSHGRDAMAPEEFGQLVDQVKAWNDRPQGSIEREIHDAALRRVATAGVQGVAADEELFAYAVEEAVARGVQPSAAAAAGSAQAWLQAVVESIQRIGEKLIGNDLQGLDGQDLVDLAYALAQLDSPEHGLRVRLELQEALRGSVPRSDNTDGGDYAPGQ</sequence>
<proteinExistence type="predicted"/>
<dbReference type="InterPro" id="IPR049522">
    <property type="entry name" value="ART-PolyVal_dom"/>
</dbReference>
<feature type="domain" description="ART-PolyVal-like" evidence="1">
    <location>
        <begin position="594"/>
        <end position="750"/>
    </location>
</feature>